<dbReference type="RefSeq" id="WP_254419753.1">
    <property type="nucleotide sequence ID" value="NZ_BAAAJB010000038.1"/>
</dbReference>
<dbReference type="EMBL" id="CP099837">
    <property type="protein sequence ID" value="USY20720.1"/>
    <property type="molecule type" value="Genomic_DNA"/>
</dbReference>
<protein>
    <submittedName>
        <fullName evidence="2">Uncharacterized protein</fullName>
    </submittedName>
</protein>
<sequence length="176" mass="20070">MDHGRGRHRRRRRGWASRVRWTVGAVLEAVLGVQKPPPPLRPRPVKKTPPSRAVAAAPAPVLPAEPEWVSRYDQARREHADRARQLYAPRVTPTQLPRFGWCKDDAGGRAVRPYLVAHEQRARGHRQPERPAPQRHRHSPPPSNSPARVNKVQQPGEWDDLAVLVRQWHAQQQPVA</sequence>
<proteinExistence type="predicted"/>
<reference evidence="2" key="1">
    <citation type="submission" date="2022-06" db="EMBL/GenBank/DDBJ databases">
        <authorList>
            <person name="Ping M."/>
        </authorList>
    </citation>
    <scope>NUCLEOTIDE SEQUENCE</scope>
    <source>
        <strain evidence="2">JCM11759T</strain>
    </source>
</reference>
<gene>
    <name evidence="2" type="ORF">NE857_03420</name>
</gene>
<evidence type="ECO:0000313" key="3">
    <source>
        <dbReference type="Proteomes" id="UP001055940"/>
    </source>
</evidence>
<feature type="compositionally biased region" description="Low complexity" evidence="1">
    <location>
        <begin position="48"/>
        <end position="58"/>
    </location>
</feature>
<accession>A0ABY5DCG3</accession>
<organism evidence="2 3">
    <name type="scientific">Nocardiopsis exhalans</name>
    <dbReference type="NCBI Taxonomy" id="163604"/>
    <lineage>
        <taxon>Bacteria</taxon>
        <taxon>Bacillati</taxon>
        <taxon>Actinomycetota</taxon>
        <taxon>Actinomycetes</taxon>
        <taxon>Streptosporangiales</taxon>
        <taxon>Nocardiopsidaceae</taxon>
        <taxon>Nocardiopsis</taxon>
    </lineage>
</organism>
<keyword evidence="3" id="KW-1185">Reference proteome</keyword>
<dbReference type="Proteomes" id="UP001055940">
    <property type="component" value="Chromosome"/>
</dbReference>
<evidence type="ECO:0000256" key="1">
    <source>
        <dbReference type="SAM" id="MobiDB-lite"/>
    </source>
</evidence>
<feature type="region of interest" description="Disordered" evidence="1">
    <location>
        <begin position="35"/>
        <end position="58"/>
    </location>
</feature>
<feature type="compositionally biased region" description="Basic and acidic residues" evidence="1">
    <location>
        <begin position="118"/>
        <end position="129"/>
    </location>
</feature>
<feature type="region of interest" description="Disordered" evidence="1">
    <location>
        <begin position="112"/>
        <end position="156"/>
    </location>
</feature>
<evidence type="ECO:0000313" key="2">
    <source>
        <dbReference type="EMBL" id="USY20720.1"/>
    </source>
</evidence>
<name>A0ABY5DCG3_9ACTN</name>